<dbReference type="GO" id="GO:0009289">
    <property type="term" value="C:pilus"/>
    <property type="evidence" value="ECO:0007669"/>
    <property type="project" value="InterPro"/>
</dbReference>
<dbReference type="RefSeq" id="WP_350261297.1">
    <property type="nucleotide sequence ID" value="NZ_CP158292.1"/>
</dbReference>
<proteinExistence type="predicted"/>
<dbReference type="Pfam" id="PF00419">
    <property type="entry name" value="Fimbrial"/>
    <property type="match status" value="1"/>
</dbReference>
<dbReference type="InterPro" id="IPR008966">
    <property type="entry name" value="Adhesion_dom_sf"/>
</dbReference>
<dbReference type="InterPro" id="IPR005430">
    <property type="entry name" value="P_pili_tip_PapF"/>
</dbReference>
<reference evidence="3" key="1">
    <citation type="submission" date="2024-06" db="EMBL/GenBank/DDBJ databases">
        <title>Multiomics insights into the TNT degradation mechanism by Pantoea sp. BJ2 isolated from an ammunition destruction site.</title>
        <authorList>
            <person name="Luo J."/>
        </authorList>
    </citation>
    <scope>NUCLEOTIDE SEQUENCE</scope>
    <source>
        <strain evidence="3">BJ2</strain>
    </source>
</reference>
<gene>
    <name evidence="3" type="ORF">AAF463_19175</name>
</gene>
<dbReference type="InterPro" id="IPR000259">
    <property type="entry name" value="Adhesion_dom_fimbrial"/>
</dbReference>
<dbReference type="Gene3D" id="2.60.40.1090">
    <property type="entry name" value="Fimbrial-type adhesion domain"/>
    <property type="match status" value="1"/>
</dbReference>
<dbReference type="EMBL" id="CP158292">
    <property type="protein sequence ID" value="XBV44679.1"/>
    <property type="molecule type" value="Genomic_DNA"/>
</dbReference>
<accession>A0AAU7TVC7</accession>
<protein>
    <submittedName>
        <fullName evidence="3">Fimbrial protein</fullName>
    </submittedName>
</protein>
<sequence length="163" mass="17839">MQIIKIMLCPLIIAFALHSTLSNANAGVNFSGKLINVPCKIDNNKDIDVNFGDNVDINEIDGLKYTELLTLSIKCDENYSENLYFRVSGSAATFDKAAIRTNITNIGIKFINGKDGTPLEINKKYNYVQTGDFSLKVVPVKKSGSIPLPGKLTISAQLIVEPQ</sequence>
<dbReference type="PRINTS" id="PR01613">
    <property type="entry name" value="FIMBRIALPAPF"/>
</dbReference>
<feature type="chain" id="PRO_5043885223" evidence="1">
    <location>
        <begin position="27"/>
        <end position="163"/>
    </location>
</feature>
<dbReference type="AlphaFoldDB" id="A0AAU7TVC7"/>
<keyword evidence="1" id="KW-0732">Signal</keyword>
<dbReference type="GO" id="GO:0007155">
    <property type="term" value="P:cell adhesion"/>
    <property type="evidence" value="ECO:0007669"/>
    <property type="project" value="InterPro"/>
</dbReference>
<evidence type="ECO:0000259" key="2">
    <source>
        <dbReference type="Pfam" id="PF00419"/>
    </source>
</evidence>
<feature type="domain" description="Fimbrial-type adhesion" evidence="2">
    <location>
        <begin position="29"/>
        <end position="158"/>
    </location>
</feature>
<evidence type="ECO:0000313" key="3">
    <source>
        <dbReference type="EMBL" id="XBV44679.1"/>
    </source>
</evidence>
<organism evidence="3">
    <name type="scientific">Pantoea sp. BJ2</name>
    <dbReference type="NCBI Taxonomy" id="3141322"/>
    <lineage>
        <taxon>Bacteria</taxon>
        <taxon>Pseudomonadati</taxon>
        <taxon>Pseudomonadota</taxon>
        <taxon>Gammaproteobacteria</taxon>
        <taxon>Enterobacterales</taxon>
        <taxon>Erwiniaceae</taxon>
        <taxon>Pantoea</taxon>
    </lineage>
</organism>
<evidence type="ECO:0000256" key="1">
    <source>
        <dbReference type="SAM" id="SignalP"/>
    </source>
</evidence>
<dbReference type="InterPro" id="IPR036937">
    <property type="entry name" value="Adhesion_dom_fimbrial_sf"/>
</dbReference>
<name>A0AAU7TVC7_9GAMM</name>
<dbReference type="SUPFAM" id="SSF49401">
    <property type="entry name" value="Bacterial adhesins"/>
    <property type="match status" value="1"/>
</dbReference>
<feature type="signal peptide" evidence="1">
    <location>
        <begin position="1"/>
        <end position="26"/>
    </location>
</feature>